<dbReference type="EMBL" id="SRLO01022681">
    <property type="protein sequence ID" value="TNN22398.1"/>
    <property type="molecule type" value="Genomic_DNA"/>
</dbReference>
<dbReference type="AlphaFoldDB" id="A0A4Z2E113"/>
<dbReference type="Proteomes" id="UP000314294">
    <property type="component" value="Unassembled WGS sequence"/>
</dbReference>
<keyword evidence="3" id="KW-1185">Reference proteome</keyword>
<reference evidence="2 3" key="1">
    <citation type="submission" date="2019-03" db="EMBL/GenBank/DDBJ databases">
        <title>First draft genome of Liparis tanakae, snailfish: a comprehensive survey of snailfish specific genes.</title>
        <authorList>
            <person name="Kim W."/>
            <person name="Song I."/>
            <person name="Jeong J.-H."/>
            <person name="Kim D."/>
            <person name="Kim S."/>
            <person name="Ryu S."/>
            <person name="Song J.Y."/>
            <person name="Lee S.K."/>
        </authorList>
    </citation>
    <scope>NUCLEOTIDE SEQUENCE [LARGE SCALE GENOMIC DNA]</scope>
    <source>
        <tissue evidence="2">Muscle</tissue>
    </source>
</reference>
<protein>
    <submittedName>
        <fullName evidence="2">Uncharacterized protein</fullName>
    </submittedName>
</protein>
<comment type="caution">
    <text evidence="2">The sequence shown here is derived from an EMBL/GenBank/DDBJ whole genome shotgun (WGS) entry which is preliminary data.</text>
</comment>
<organism evidence="2 3">
    <name type="scientific">Liparis tanakae</name>
    <name type="common">Tanaka's snailfish</name>
    <dbReference type="NCBI Taxonomy" id="230148"/>
    <lineage>
        <taxon>Eukaryota</taxon>
        <taxon>Metazoa</taxon>
        <taxon>Chordata</taxon>
        <taxon>Craniata</taxon>
        <taxon>Vertebrata</taxon>
        <taxon>Euteleostomi</taxon>
        <taxon>Actinopterygii</taxon>
        <taxon>Neopterygii</taxon>
        <taxon>Teleostei</taxon>
        <taxon>Neoteleostei</taxon>
        <taxon>Acanthomorphata</taxon>
        <taxon>Eupercaria</taxon>
        <taxon>Perciformes</taxon>
        <taxon>Cottioidei</taxon>
        <taxon>Cottales</taxon>
        <taxon>Liparidae</taxon>
        <taxon>Liparis</taxon>
    </lineage>
</organism>
<proteinExistence type="predicted"/>
<evidence type="ECO:0000313" key="3">
    <source>
        <dbReference type="Proteomes" id="UP000314294"/>
    </source>
</evidence>
<evidence type="ECO:0000256" key="1">
    <source>
        <dbReference type="SAM" id="MobiDB-lite"/>
    </source>
</evidence>
<name>A0A4Z2E113_9TELE</name>
<accession>A0A4Z2E113</accession>
<gene>
    <name evidence="2" type="ORF">EYF80_067488</name>
</gene>
<evidence type="ECO:0000313" key="2">
    <source>
        <dbReference type="EMBL" id="TNN22398.1"/>
    </source>
</evidence>
<feature type="region of interest" description="Disordered" evidence="1">
    <location>
        <begin position="47"/>
        <end position="124"/>
    </location>
</feature>
<feature type="compositionally biased region" description="Pro residues" evidence="1">
    <location>
        <begin position="115"/>
        <end position="124"/>
    </location>
</feature>
<sequence length="124" mass="12989">MGNRRYAGRLSASLSAIGLDGGGVIRGEESRVQLDLHGSGGRLLNETKERILNASPPLRRPGVRIESLNHQSARVPAGRRSSPEPRVVGPPGEPTGAPRSKGEEPAADPASRGPPLSPSFSFPP</sequence>